<dbReference type="InterPro" id="IPR044817">
    <property type="entry name" value="SBP-like"/>
</dbReference>
<dbReference type="PANTHER" id="PTHR31251">
    <property type="entry name" value="SQUAMOSA PROMOTER-BINDING-LIKE PROTEIN 4"/>
    <property type="match status" value="1"/>
</dbReference>
<name>A0AAF1BVS6_AGATE</name>
<keyword evidence="8" id="KW-0539">Nucleus</keyword>
<dbReference type="GO" id="GO:0008270">
    <property type="term" value="F:zinc ion binding"/>
    <property type="evidence" value="ECO:0007669"/>
    <property type="project" value="UniProtKB-KW"/>
</dbReference>
<evidence type="ECO:0000256" key="9">
    <source>
        <dbReference type="PROSITE-ProRule" id="PRU00470"/>
    </source>
</evidence>
<dbReference type="InterPro" id="IPR004333">
    <property type="entry name" value="SBP_dom"/>
</dbReference>
<dbReference type="Pfam" id="PF03110">
    <property type="entry name" value="SBP"/>
    <property type="match status" value="1"/>
</dbReference>
<comment type="subcellular location">
    <subcellularLocation>
        <location evidence="1">Nucleus</location>
    </subcellularLocation>
</comment>
<dbReference type="FunFam" id="4.10.1100.10:FF:000001">
    <property type="entry name" value="Squamosa promoter-binding-like protein 14"/>
    <property type="match status" value="1"/>
</dbReference>
<proteinExistence type="evidence at transcript level"/>
<evidence type="ECO:0000256" key="5">
    <source>
        <dbReference type="ARBA" id="ARBA00023015"/>
    </source>
</evidence>
<feature type="domain" description="SBP-type" evidence="11">
    <location>
        <begin position="120"/>
        <end position="197"/>
    </location>
</feature>
<dbReference type="SUPFAM" id="SSF103612">
    <property type="entry name" value="SBT domain"/>
    <property type="match status" value="1"/>
</dbReference>
<organism evidence="12">
    <name type="scientific">Agave tequilana</name>
    <name type="common">Tequila agave</name>
    <dbReference type="NCBI Taxonomy" id="386106"/>
    <lineage>
        <taxon>Eukaryota</taxon>
        <taxon>Viridiplantae</taxon>
        <taxon>Streptophyta</taxon>
        <taxon>Embryophyta</taxon>
        <taxon>Tracheophyta</taxon>
        <taxon>Spermatophyta</taxon>
        <taxon>Magnoliopsida</taxon>
        <taxon>Liliopsida</taxon>
        <taxon>Asparagales</taxon>
        <taxon>Asparagaceae</taxon>
        <taxon>Agavoideae</taxon>
        <taxon>Agave</taxon>
    </lineage>
</organism>
<dbReference type="InterPro" id="IPR036893">
    <property type="entry name" value="SBP_sf"/>
</dbReference>
<feature type="compositionally biased region" description="Basic residues" evidence="10">
    <location>
        <begin position="187"/>
        <end position="197"/>
    </location>
</feature>
<keyword evidence="2" id="KW-0479">Metal-binding</keyword>
<evidence type="ECO:0000256" key="10">
    <source>
        <dbReference type="SAM" id="MobiDB-lite"/>
    </source>
</evidence>
<dbReference type="GO" id="GO:0005634">
    <property type="term" value="C:nucleus"/>
    <property type="evidence" value="ECO:0007669"/>
    <property type="project" value="UniProtKB-SubCell"/>
</dbReference>
<reference evidence="12" key="1">
    <citation type="submission" date="2023-10" db="EMBL/GenBank/DDBJ databases">
        <title>How to awaken a sleeping giant: antagonistic expression of flowering locus T homologs and elements of the age related pathway are associated with the flowering transition in Agave tequilana.</title>
        <authorList>
            <person name="Hernandez-Soriano L."/>
            <person name="Galvez-Sandre L."/>
            <person name="Avila De Dios E."/>
            <person name="Simpson J."/>
        </authorList>
    </citation>
    <scope>NUCLEOTIDE SEQUENCE</scope>
</reference>
<dbReference type="Gene3D" id="4.10.1100.10">
    <property type="entry name" value="Transcription factor, SBP-box domain"/>
    <property type="match status" value="1"/>
</dbReference>
<keyword evidence="4" id="KW-0862">Zinc</keyword>
<dbReference type="AlphaFoldDB" id="A0AAF1BVS6"/>
<evidence type="ECO:0000256" key="4">
    <source>
        <dbReference type="ARBA" id="ARBA00022833"/>
    </source>
</evidence>
<evidence type="ECO:0000256" key="6">
    <source>
        <dbReference type="ARBA" id="ARBA00023125"/>
    </source>
</evidence>
<evidence type="ECO:0000313" key="12">
    <source>
        <dbReference type="EMBL" id="WPD49297.1"/>
    </source>
</evidence>
<accession>A0AAF1BVS6</accession>
<evidence type="ECO:0000256" key="8">
    <source>
        <dbReference type="ARBA" id="ARBA00023242"/>
    </source>
</evidence>
<evidence type="ECO:0000256" key="7">
    <source>
        <dbReference type="ARBA" id="ARBA00023163"/>
    </source>
</evidence>
<keyword evidence="7" id="KW-0804">Transcription</keyword>
<dbReference type="GO" id="GO:0003677">
    <property type="term" value="F:DNA binding"/>
    <property type="evidence" value="ECO:0007669"/>
    <property type="project" value="UniProtKB-KW"/>
</dbReference>
<keyword evidence="5" id="KW-0805">Transcription regulation</keyword>
<evidence type="ECO:0000256" key="1">
    <source>
        <dbReference type="ARBA" id="ARBA00004123"/>
    </source>
</evidence>
<dbReference type="PANTHER" id="PTHR31251:SF180">
    <property type="entry name" value="SBP-TYPE DOMAIN-CONTAINING PROTEIN"/>
    <property type="match status" value="1"/>
</dbReference>
<evidence type="ECO:0000259" key="11">
    <source>
        <dbReference type="PROSITE" id="PS51141"/>
    </source>
</evidence>
<feature type="region of interest" description="Disordered" evidence="10">
    <location>
        <begin position="187"/>
        <end position="209"/>
    </location>
</feature>
<dbReference type="PROSITE" id="PS51141">
    <property type="entry name" value="ZF_SBP"/>
    <property type="match status" value="1"/>
</dbReference>
<evidence type="ECO:0000256" key="3">
    <source>
        <dbReference type="ARBA" id="ARBA00022771"/>
    </source>
</evidence>
<keyword evidence="3 9" id="KW-0863">Zinc-finger</keyword>
<protein>
    <submittedName>
        <fullName evidence="12">SPL-like protein 12</fullName>
    </submittedName>
</protein>
<keyword evidence="6" id="KW-0238">DNA-binding</keyword>
<evidence type="ECO:0000256" key="2">
    <source>
        <dbReference type="ARBA" id="ARBA00022723"/>
    </source>
</evidence>
<sequence>MENFGGFASWAPPALSSPYSSSSSPIAAAAAASSPSSCFLFPDQLVVPAIGTASSGAHQFHYHHQQQPQLQQKAQQPHLTCLKLGKRQYYGGGGGAEAGAVVGGPVKRERASVTSSMATTPRCQVEGCNKALVDAKDYHRRHKVCEAHSKAPKVVVLGSEQRFCQQCSRFHAISEFDDSKRSCRRRLAGHNERRRKSNGGDSIIRNPTSTATALQTTIMGSRFPYLSQTGPGRALSLLSSKSSPWIPTPELSSRSSAALRELIAENRAALLARQLVSNSGWHSVGYSNQSIISFASPENQEASRGTAQLLNGWDQFQESGSQLTLDLMQSLNSTSFELLSRRNNKSKEDDEDECCEIWKSLQGTHVV</sequence>
<dbReference type="EMBL" id="OR751394">
    <property type="protein sequence ID" value="WPD49297.1"/>
    <property type="molecule type" value="mRNA"/>
</dbReference>